<dbReference type="InterPro" id="IPR012334">
    <property type="entry name" value="Pectin_lyas_fold"/>
</dbReference>
<keyword evidence="2" id="KW-0378">Hydrolase</keyword>
<sequence>MNRVIIIFLGVVFSFIAEAAFNEQQTKLYIVGKHQQYTNIQRAIDASVEALNAVIFIKPGVYEERLFITRNNIALVGESSKNTIIKTSILRSDWRKTHPSDWGAAAVNINGTDIALVNLSIVNEYGLLTGDHEHQFAVRGFELSDRIITHNCNIIAGGADTLSLWNKNGRYYHSHCYFEGHTDFVCPRGTALIENSKFYNQKRSATIWHDGELNSDYKLVVSESEFDGIKGFWLARHHYDAQFYLLNSSFSNNMADKPIFRKRYNNKAVERPNLYGQRYFFEGNRSENQFSWLEDNFKTSDVIPKQYPDLAAWVFDNTWQPNQDLSRLSQFLIDSLNGQKFEPFNINAAKTKM</sequence>
<organism evidence="5 6">
    <name type="scientific">Psychrosphaera aquimarina</name>
    <dbReference type="NCBI Taxonomy" id="2044854"/>
    <lineage>
        <taxon>Bacteria</taxon>
        <taxon>Pseudomonadati</taxon>
        <taxon>Pseudomonadota</taxon>
        <taxon>Gammaproteobacteria</taxon>
        <taxon>Alteromonadales</taxon>
        <taxon>Pseudoalteromonadaceae</taxon>
        <taxon>Psychrosphaera</taxon>
    </lineage>
</organism>
<dbReference type="InterPro" id="IPR011050">
    <property type="entry name" value="Pectin_lyase_fold/virulence"/>
</dbReference>
<protein>
    <submittedName>
        <fullName evidence="5">Pectinesterase family protein</fullName>
    </submittedName>
</protein>
<keyword evidence="6" id="KW-1185">Reference proteome</keyword>
<dbReference type="Gene3D" id="2.160.20.10">
    <property type="entry name" value="Single-stranded right-handed beta-helix, Pectin lyase-like"/>
    <property type="match status" value="1"/>
</dbReference>
<keyword evidence="3" id="KW-0063">Aspartyl esterase</keyword>
<dbReference type="Proteomes" id="UP001257914">
    <property type="component" value="Unassembled WGS sequence"/>
</dbReference>
<evidence type="ECO:0000313" key="6">
    <source>
        <dbReference type="Proteomes" id="UP001257914"/>
    </source>
</evidence>
<dbReference type="Pfam" id="PF01095">
    <property type="entry name" value="Pectinesterase"/>
    <property type="match status" value="1"/>
</dbReference>
<accession>A0ABU3R3Y9</accession>
<evidence type="ECO:0000256" key="3">
    <source>
        <dbReference type="ARBA" id="ARBA00023085"/>
    </source>
</evidence>
<evidence type="ECO:0000256" key="1">
    <source>
        <dbReference type="ARBA" id="ARBA00008891"/>
    </source>
</evidence>
<evidence type="ECO:0000259" key="4">
    <source>
        <dbReference type="Pfam" id="PF01095"/>
    </source>
</evidence>
<reference evidence="5 6" key="1">
    <citation type="submission" date="2023-10" db="EMBL/GenBank/DDBJ databases">
        <title>Psychrosphaera aquimaarina strain SW33 isolated from seawater.</title>
        <authorList>
            <person name="Bayburt H."/>
            <person name="Kim J.M."/>
            <person name="Choi B.J."/>
            <person name="Jeon C.O."/>
        </authorList>
    </citation>
    <scope>NUCLEOTIDE SEQUENCE [LARGE SCALE GENOMIC DNA]</scope>
    <source>
        <strain evidence="5 6">KCTC 52743</strain>
    </source>
</reference>
<proteinExistence type="inferred from homology"/>
<dbReference type="RefSeq" id="WP_315948023.1">
    <property type="nucleotide sequence ID" value="NZ_JAWCUA010000010.1"/>
</dbReference>
<dbReference type="InterPro" id="IPR000070">
    <property type="entry name" value="Pectinesterase_cat"/>
</dbReference>
<name>A0ABU3R3Y9_9GAMM</name>
<dbReference type="PANTHER" id="PTHR31321:SF57">
    <property type="entry name" value="PECTINESTERASE 53-RELATED"/>
    <property type="match status" value="1"/>
</dbReference>
<comment type="similarity">
    <text evidence="1">Belongs to the pectinesterase family.</text>
</comment>
<feature type="domain" description="Pectinesterase catalytic" evidence="4">
    <location>
        <begin position="35"/>
        <end position="202"/>
    </location>
</feature>
<gene>
    <name evidence="5" type="ORF">RT723_15680</name>
</gene>
<dbReference type="PANTHER" id="PTHR31321">
    <property type="entry name" value="ACYL-COA THIOESTER HYDROLASE YBHC-RELATED"/>
    <property type="match status" value="1"/>
</dbReference>
<evidence type="ECO:0000313" key="5">
    <source>
        <dbReference type="EMBL" id="MDU0114403.1"/>
    </source>
</evidence>
<dbReference type="EMBL" id="JAWCUA010000010">
    <property type="protein sequence ID" value="MDU0114403.1"/>
    <property type="molecule type" value="Genomic_DNA"/>
</dbReference>
<evidence type="ECO:0000256" key="2">
    <source>
        <dbReference type="ARBA" id="ARBA00022801"/>
    </source>
</evidence>
<dbReference type="SUPFAM" id="SSF51126">
    <property type="entry name" value="Pectin lyase-like"/>
    <property type="match status" value="1"/>
</dbReference>
<comment type="caution">
    <text evidence="5">The sequence shown here is derived from an EMBL/GenBank/DDBJ whole genome shotgun (WGS) entry which is preliminary data.</text>
</comment>